<evidence type="ECO:0000313" key="3">
    <source>
        <dbReference type="Proteomes" id="UP001589858"/>
    </source>
</evidence>
<protein>
    <submittedName>
        <fullName evidence="2">GIY-YIG nuclease family protein</fullName>
    </submittedName>
</protein>
<evidence type="ECO:0000259" key="1">
    <source>
        <dbReference type="SMART" id="SM00974"/>
    </source>
</evidence>
<comment type="caution">
    <text evidence="2">The sequence shown here is derived from an EMBL/GenBank/DDBJ whole genome shotgun (WGS) entry which is preliminary data.</text>
</comment>
<dbReference type="Proteomes" id="UP001589858">
    <property type="component" value="Unassembled WGS sequence"/>
</dbReference>
<dbReference type="RefSeq" id="WP_267225026.1">
    <property type="nucleotide sequence ID" value="NZ_JAPCWC010000054.1"/>
</dbReference>
<proteinExistence type="predicted"/>
<organism evidence="2 3">
    <name type="scientific">Novosphingobium clariflavum</name>
    <dbReference type="NCBI Taxonomy" id="2029884"/>
    <lineage>
        <taxon>Bacteria</taxon>
        <taxon>Pseudomonadati</taxon>
        <taxon>Pseudomonadota</taxon>
        <taxon>Alphaproteobacteria</taxon>
        <taxon>Sphingomonadales</taxon>
        <taxon>Sphingomonadaceae</taxon>
        <taxon>Novosphingobium</taxon>
    </lineage>
</organism>
<name>A0ABV6S891_9SPHN</name>
<dbReference type="Pfam" id="PF13455">
    <property type="entry name" value="MUG113"/>
    <property type="match status" value="1"/>
</dbReference>
<sequence>MPRLRMEDVLADADEFGLLAVEARATVTSGGEAGQVLGELERFIAANGRPPSSEAGTPIAERLLATKAKRLSADPAIGALLLPIEPTPPTSVDDILGDDLLDDDPIFNLTHVQPREVQDQPDYIGSRKPCADFERFRPLFEAVATDLGAKRREVRKFAREQEIDAGQFFIQKGMMAYVAEAGEVFQDRLGNRNRRLRVIYDNGTESDPLLRSFASLLYNDENGRRITDPVAGPLFTAEPDDGDVQTGHIYVARTLSKDQHIAQHGRHMVKIGVTGGDVHRRVADAVNDPTFLLAPAAIITSFTLFNVNRSRLEGLLHRFFDPVRADIEITDRFGKAVRPREWFFATPDHITEVVRRIQDGSITRCYFDPKLGIVDTASR</sequence>
<dbReference type="InterPro" id="IPR018306">
    <property type="entry name" value="Phage_T5_Orf172_DNA-bd"/>
</dbReference>
<keyword evidence="3" id="KW-1185">Reference proteome</keyword>
<feature type="domain" description="Bacteriophage T5 Orf172 DNA-binding" evidence="1">
    <location>
        <begin position="263"/>
        <end position="357"/>
    </location>
</feature>
<reference evidence="2 3" key="1">
    <citation type="submission" date="2024-09" db="EMBL/GenBank/DDBJ databases">
        <authorList>
            <person name="Sun Q."/>
            <person name="Mori K."/>
        </authorList>
    </citation>
    <scope>NUCLEOTIDE SEQUENCE [LARGE SCALE GENOMIC DNA]</scope>
    <source>
        <strain evidence="2 3">CICC 11035S</strain>
    </source>
</reference>
<dbReference type="SMART" id="SM00974">
    <property type="entry name" value="T5orf172"/>
    <property type="match status" value="1"/>
</dbReference>
<gene>
    <name evidence="2" type="ORF">ACFFF8_12675</name>
</gene>
<accession>A0ABV6S891</accession>
<dbReference type="EMBL" id="JBHLTM010000049">
    <property type="protein sequence ID" value="MFC0685454.1"/>
    <property type="molecule type" value="Genomic_DNA"/>
</dbReference>
<evidence type="ECO:0000313" key="2">
    <source>
        <dbReference type="EMBL" id="MFC0685454.1"/>
    </source>
</evidence>